<evidence type="ECO:0000313" key="2">
    <source>
        <dbReference type="EMBL" id="CAK9014585.1"/>
    </source>
</evidence>
<keyword evidence="1" id="KW-0812">Transmembrane</keyword>
<feature type="transmembrane region" description="Helical" evidence="1">
    <location>
        <begin position="226"/>
        <end position="245"/>
    </location>
</feature>
<reference evidence="2 3" key="1">
    <citation type="submission" date="2024-02" db="EMBL/GenBank/DDBJ databases">
        <authorList>
            <person name="Chen Y."/>
            <person name="Shah S."/>
            <person name="Dougan E. K."/>
            <person name="Thang M."/>
            <person name="Chan C."/>
        </authorList>
    </citation>
    <scope>NUCLEOTIDE SEQUENCE [LARGE SCALE GENOMIC DNA]</scope>
</reference>
<dbReference type="Proteomes" id="UP001642464">
    <property type="component" value="Unassembled WGS sequence"/>
</dbReference>
<keyword evidence="1" id="KW-1133">Transmembrane helix</keyword>
<dbReference type="EMBL" id="CAXAMM010007535">
    <property type="protein sequence ID" value="CAK9014585.1"/>
    <property type="molecule type" value="Genomic_DNA"/>
</dbReference>
<name>A0ABP0JJY4_9DINO</name>
<sequence length="252" mass="28155">MVKVRVKVHRPRVEELDMDYPFIGLESWCEYILEHCSHHLLGGFEIGKDAAQYTAMFHRFWERYKQLDPSHIAFSTFSDFGRVIPYCVHGDEGRGKAKSAILITSYQALISPHGEGATNLKGHSYTTRLLAYLMPSKNFASNDATIDCLSAHMVRGETFYLAYIGLKGDWPLRTDLAHTWAIGVGKEFCGSAILTIIDLGLMDDAGSLTICANIYLALQQLEGENLGVTCSICFVYLTLVVYVAWKALEASK</sequence>
<proteinExistence type="predicted"/>
<keyword evidence="3" id="KW-1185">Reference proteome</keyword>
<gene>
    <name evidence="2" type="ORF">SCF082_LOCUS12382</name>
</gene>
<accession>A0ABP0JJY4</accession>
<evidence type="ECO:0000313" key="3">
    <source>
        <dbReference type="Proteomes" id="UP001642464"/>
    </source>
</evidence>
<comment type="caution">
    <text evidence="2">The sequence shown here is derived from an EMBL/GenBank/DDBJ whole genome shotgun (WGS) entry which is preliminary data.</text>
</comment>
<evidence type="ECO:0000256" key="1">
    <source>
        <dbReference type="SAM" id="Phobius"/>
    </source>
</evidence>
<organism evidence="2 3">
    <name type="scientific">Durusdinium trenchii</name>
    <dbReference type="NCBI Taxonomy" id="1381693"/>
    <lineage>
        <taxon>Eukaryota</taxon>
        <taxon>Sar</taxon>
        <taxon>Alveolata</taxon>
        <taxon>Dinophyceae</taxon>
        <taxon>Suessiales</taxon>
        <taxon>Symbiodiniaceae</taxon>
        <taxon>Durusdinium</taxon>
    </lineage>
</organism>
<protein>
    <submittedName>
        <fullName evidence="2">Uncharacterized protein</fullName>
    </submittedName>
</protein>
<keyword evidence="1" id="KW-0472">Membrane</keyword>